<protein>
    <submittedName>
        <fullName evidence="1">Uncharacterized protein</fullName>
    </submittedName>
</protein>
<dbReference type="EMBL" id="BJYZ01000011">
    <property type="protein sequence ID" value="GEO38574.1"/>
    <property type="molecule type" value="Genomic_DNA"/>
</dbReference>
<dbReference type="Proteomes" id="UP000321523">
    <property type="component" value="Unassembled WGS sequence"/>
</dbReference>
<keyword evidence="2" id="KW-1185">Reference proteome</keyword>
<dbReference type="AlphaFoldDB" id="A0A512DQ37"/>
<organism evidence="1 2">
    <name type="scientific">Skermanella aerolata</name>
    <dbReference type="NCBI Taxonomy" id="393310"/>
    <lineage>
        <taxon>Bacteria</taxon>
        <taxon>Pseudomonadati</taxon>
        <taxon>Pseudomonadota</taxon>
        <taxon>Alphaproteobacteria</taxon>
        <taxon>Rhodospirillales</taxon>
        <taxon>Azospirillaceae</taxon>
        <taxon>Skermanella</taxon>
    </lineage>
</organism>
<sequence length="48" mass="4947">MLDVIRRAGLVVVPPDPTDEMVEAGIAVSGIGADRVRAVFQAMLAAAP</sequence>
<name>A0A512DQ37_9PROT</name>
<gene>
    <name evidence="1" type="ORF">SAE02_27220</name>
</gene>
<comment type="caution">
    <text evidence="1">The sequence shown here is derived from an EMBL/GenBank/DDBJ whole genome shotgun (WGS) entry which is preliminary data.</text>
</comment>
<proteinExistence type="predicted"/>
<evidence type="ECO:0000313" key="2">
    <source>
        <dbReference type="Proteomes" id="UP000321523"/>
    </source>
</evidence>
<evidence type="ECO:0000313" key="1">
    <source>
        <dbReference type="EMBL" id="GEO38574.1"/>
    </source>
</evidence>
<reference evidence="1 2" key="1">
    <citation type="submission" date="2019-07" db="EMBL/GenBank/DDBJ databases">
        <title>Whole genome shotgun sequence of Skermanella aerolata NBRC 106429.</title>
        <authorList>
            <person name="Hosoyama A."/>
            <person name="Uohara A."/>
            <person name="Ohji S."/>
            <person name="Ichikawa N."/>
        </authorList>
    </citation>
    <scope>NUCLEOTIDE SEQUENCE [LARGE SCALE GENOMIC DNA]</scope>
    <source>
        <strain evidence="1 2">NBRC 106429</strain>
    </source>
</reference>
<accession>A0A512DQ37</accession>